<dbReference type="Proteomes" id="UP000189703">
    <property type="component" value="Unplaced"/>
</dbReference>
<accession>A0A1U8PZK5</accession>
<dbReference type="GeneID" id="109114186"/>
<dbReference type="OrthoDB" id="1919845at2759"/>
<sequence length="230" mass="25323">MASSPSHVSCLISDLSQSFSLKGLGSLHYFLGVEANEDAIGLFLYQDKYILDLLLKTNLAAAKPVSSPMATTSQPSKFQGVPWSDPTQYRSIVGALQYVTLIRPDVAFDINKACKFSHAPTEEHWAIVKIILRCLIGIVNYGLYFSIQSSGLLVAFFDVDWAVYPDDHYSIGGYGIFLGSQLVSRSAKKHLTIACSSMEAEFWAMANSTIELMWLQSLLFDQGVVGATYL</sequence>
<dbReference type="PANTHER" id="PTHR11439:SF455">
    <property type="entry name" value="RLK (RECEPTOR-LIKE PROTEIN KINASE) 8, PUTATIVE-RELATED"/>
    <property type="match status" value="1"/>
</dbReference>
<organism evidence="1 2">
    <name type="scientific">Nelumbo nucifera</name>
    <name type="common">Sacred lotus</name>
    <dbReference type="NCBI Taxonomy" id="4432"/>
    <lineage>
        <taxon>Eukaryota</taxon>
        <taxon>Viridiplantae</taxon>
        <taxon>Streptophyta</taxon>
        <taxon>Embryophyta</taxon>
        <taxon>Tracheophyta</taxon>
        <taxon>Spermatophyta</taxon>
        <taxon>Magnoliopsida</taxon>
        <taxon>Proteales</taxon>
        <taxon>Nelumbonaceae</taxon>
        <taxon>Nelumbo</taxon>
    </lineage>
</organism>
<feature type="non-terminal residue" evidence="2">
    <location>
        <position position="230"/>
    </location>
</feature>
<dbReference type="InterPro" id="IPR043502">
    <property type="entry name" value="DNA/RNA_pol_sf"/>
</dbReference>
<protein>
    <submittedName>
        <fullName evidence="2">Uncharacterized protein LOC109114186</fullName>
    </submittedName>
</protein>
<dbReference type="KEGG" id="nnu:109114186"/>
<dbReference type="SUPFAM" id="SSF56672">
    <property type="entry name" value="DNA/RNA polymerases"/>
    <property type="match status" value="1"/>
</dbReference>
<gene>
    <name evidence="2" type="primary">LOC109114186</name>
</gene>
<dbReference type="STRING" id="4432.A0A1U8PZK5"/>
<evidence type="ECO:0000313" key="1">
    <source>
        <dbReference type="Proteomes" id="UP000189703"/>
    </source>
</evidence>
<dbReference type="CDD" id="cd09272">
    <property type="entry name" value="RNase_HI_RT_Ty1"/>
    <property type="match status" value="1"/>
</dbReference>
<evidence type="ECO:0000313" key="2">
    <source>
        <dbReference type="RefSeq" id="XP_019051984.1"/>
    </source>
</evidence>
<keyword evidence="1" id="KW-1185">Reference proteome</keyword>
<dbReference type="AlphaFoldDB" id="A0A1U8PZK5"/>
<reference evidence="2" key="1">
    <citation type="submission" date="2025-08" db="UniProtKB">
        <authorList>
            <consortium name="RefSeq"/>
        </authorList>
    </citation>
    <scope>IDENTIFICATION</scope>
</reference>
<dbReference type="PANTHER" id="PTHR11439">
    <property type="entry name" value="GAG-POL-RELATED RETROTRANSPOSON"/>
    <property type="match status" value="1"/>
</dbReference>
<dbReference type="RefSeq" id="XP_019051984.1">
    <property type="nucleotide sequence ID" value="XM_019196439.1"/>
</dbReference>
<dbReference type="InParanoid" id="A0A1U8PZK5"/>
<proteinExistence type="predicted"/>
<name>A0A1U8PZK5_NELNU</name>